<sequence>MTRPNPRFIDASSQFSAGHCLAVIRRQKDGVTRSELCELAGVSRSDVSDRVRDLVEHGYITVQARRPSTGGRPADVLRLNSDRGVVLGATLGSTSLRVVAIDMAGVVLAENSHEVKLTTPIASRLKAMHSLLRSTLEQAGTGTRELMAIGIAAPGSVVPDISAGRWPLVEVCRQSHDYFAARYDAPIMVEHDACAAAFAESRHPRRKVADLLFLDVDASIQSALVRGGRIHRGTHRLGINLEHVMVAADVDVACACGNVGCVGAVAAGATLVERASRADRPVKTVRDLARLAAAGDRAVNGLLDDAGRTIGGVVANAVRLLSPQAVVLGGELALSSPALIAGVRDVVHDQVSAQVRVAGAAFGPRAGVFGASLLALESSLAPAAVNLRLAAGEGGARAARRAV</sequence>
<dbReference type="RefSeq" id="WP_270028397.1">
    <property type="nucleotide sequence ID" value="NZ_JAPDDP010000065.1"/>
</dbReference>
<feature type="domain" description="HTH marR-type" evidence="2">
    <location>
        <begin position="19"/>
        <end position="64"/>
    </location>
</feature>
<dbReference type="PANTHER" id="PTHR18964">
    <property type="entry name" value="ROK (REPRESSOR, ORF, KINASE) FAMILY"/>
    <property type="match status" value="1"/>
</dbReference>
<keyword evidence="4" id="KW-1185">Reference proteome</keyword>
<dbReference type="Proteomes" id="UP001147653">
    <property type="component" value="Unassembled WGS sequence"/>
</dbReference>
<evidence type="ECO:0000313" key="3">
    <source>
        <dbReference type="EMBL" id="MDA0183983.1"/>
    </source>
</evidence>
<dbReference type="PANTHER" id="PTHR18964:SF173">
    <property type="entry name" value="GLUCOKINASE"/>
    <property type="match status" value="1"/>
</dbReference>
<dbReference type="InterPro" id="IPR043129">
    <property type="entry name" value="ATPase_NBD"/>
</dbReference>
<dbReference type="AlphaFoldDB" id="A0A9X3NCL0"/>
<dbReference type="Gene3D" id="3.30.420.40">
    <property type="match status" value="2"/>
</dbReference>
<reference evidence="3" key="1">
    <citation type="submission" date="2022-10" db="EMBL/GenBank/DDBJ databases">
        <title>The WGS of Solirubrobacter phytolaccae KCTC 29190.</title>
        <authorList>
            <person name="Jiang Z."/>
        </authorList>
    </citation>
    <scope>NUCLEOTIDE SEQUENCE</scope>
    <source>
        <strain evidence="3">KCTC 29190</strain>
    </source>
</reference>
<proteinExistence type="inferred from homology"/>
<dbReference type="InterPro" id="IPR036390">
    <property type="entry name" value="WH_DNA-bd_sf"/>
</dbReference>
<comment type="similarity">
    <text evidence="1">Belongs to the ROK (NagC/XylR) family.</text>
</comment>
<dbReference type="InterPro" id="IPR036388">
    <property type="entry name" value="WH-like_DNA-bd_sf"/>
</dbReference>
<dbReference type="GO" id="GO:0003700">
    <property type="term" value="F:DNA-binding transcription factor activity"/>
    <property type="evidence" value="ECO:0007669"/>
    <property type="project" value="InterPro"/>
</dbReference>
<evidence type="ECO:0000259" key="2">
    <source>
        <dbReference type="Pfam" id="PF12802"/>
    </source>
</evidence>
<organism evidence="3 4">
    <name type="scientific">Solirubrobacter phytolaccae</name>
    <dbReference type="NCBI Taxonomy" id="1404360"/>
    <lineage>
        <taxon>Bacteria</taxon>
        <taxon>Bacillati</taxon>
        <taxon>Actinomycetota</taxon>
        <taxon>Thermoleophilia</taxon>
        <taxon>Solirubrobacterales</taxon>
        <taxon>Solirubrobacteraceae</taxon>
        <taxon>Solirubrobacter</taxon>
    </lineage>
</organism>
<dbReference type="SUPFAM" id="SSF53067">
    <property type="entry name" value="Actin-like ATPase domain"/>
    <property type="match status" value="1"/>
</dbReference>
<gene>
    <name evidence="3" type="ORF">OJ997_26990</name>
</gene>
<dbReference type="Gene3D" id="1.10.10.10">
    <property type="entry name" value="Winged helix-like DNA-binding domain superfamily/Winged helix DNA-binding domain"/>
    <property type="match status" value="1"/>
</dbReference>
<evidence type="ECO:0000313" key="4">
    <source>
        <dbReference type="Proteomes" id="UP001147653"/>
    </source>
</evidence>
<dbReference type="Pfam" id="PF00480">
    <property type="entry name" value="ROK"/>
    <property type="match status" value="1"/>
</dbReference>
<dbReference type="EMBL" id="JAPDDP010000065">
    <property type="protein sequence ID" value="MDA0183983.1"/>
    <property type="molecule type" value="Genomic_DNA"/>
</dbReference>
<dbReference type="SUPFAM" id="SSF46785">
    <property type="entry name" value="Winged helix' DNA-binding domain"/>
    <property type="match status" value="1"/>
</dbReference>
<comment type="caution">
    <text evidence="3">The sequence shown here is derived from an EMBL/GenBank/DDBJ whole genome shotgun (WGS) entry which is preliminary data.</text>
</comment>
<evidence type="ECO:0000256" key="1">
    <source>
        <dbReference type="ARBA" id="ARBA00006479"/>
    </source>
</evidence>
<protein>
    <submittedName>
        <fullName evidence="3">ROK family transcriptional regulator</fullName>
    </submittedName>
</protein>
<dbReference type="Pfam" id="PF12802">
    <property type="entry name" value="MarR_2"/>
    <property type="match status" value="1"/>
</dbReference>
<name>A0A9X3NCL0_9ACTN</name>
<dbReference type="InterPro" id="IPR000835">
    <property type="entry name" value="HTH_MarR-typ"/>
</dbReference>
<dbReference type="InterPro" id="IPR000600">
    <property type="entry name" value="ROK"/>
</dbReference>
<accession>A0A9X3NCL0</accession>